<keyword evidence="2" id="KW-1185">Reference proteome</keyword>
<proteinExistence type="predicted"/>
<evidence type="ECO:0000313" key="2">
    <source>
        <dbReference type="Proteomes" id="UP001526246"/>
    </source>
</evidence>
<protein>
    <submittedName>
        <fullName evidence="1">DUF4262 domain-containing protein</fullName>
    </submittedName>
</protein>
<sequence>MMNDPAEQNIIAHVRDHGWSIMKVAPATDSDDAEEWFAYTIGLPNTFGWPELICLGMDSDVVGPVLNNAVAELRDSKLTPTSGLQLHDVLNGSPVKLQANPQIPSNYLGYAKWFAGHSGRDMPTWLQLLWPDKQGRFPGEAGCVTEVVQLQTPIGAP</sequence>
<name>A0ABT3JHQ4_9SPHN</name>
<gene>
    <name evidence="1" type="ORF">OMW55_12345</name>
</gene>
<organism evidence="1 2">
    <name type="scientific">Sphingomonas arvum</name>
    <dbReference type="NCBI Taxonomy" id="2992113"/>
    <lineage>
        <taxon>Bacteria</taxon>
        <taxon>Pseudomonadati</taxon>
        <taxon>Pseudomonadota</taxon>
        <taxon>Alphaproteobacteria</taxon>
        <taxon>Sphingomonadales</taxon>
        <taxon>Sphingomonadaceae</taxon>
        <taxon>Sphingomonas</taxon>
    </lineage>
</organism>
<dbReference type="InterPro" id="IPR025358">
    <property type="entry name" value="DUF4262"/>
</dbReference>
<dbReference type="Pfam" id="PF14081">
    <property type="entry name" value="DUF4262"/>
    <property type="match status" value="1"/>
</dbReference>
<dbReference type="RefSeq" id="WP_264883517.1">
    <property type="nucleotide sequence ID" value="NZ_JAPDOB010000002.1"/>
</dbReference>
<accession>A0ABT3JHQ4</accession>
<dbReference type="EMBL" id="JAPDOB010000002">
    <property type="protein sequence ID" value="MCW3798597.1"/>
    <property type="molecule type" value="Genomic_DNA"/>
</dbReference>
<dbReference type="Proteomes" id="UP001526246">
    <property type="component" value="Unassembled WGS sequence"/>
</dbReference>
<evidence type="ECO:0000313" key="1">
    <source>
        <dbReference type="EMBL" id="MCW3798597.1"/>
    </source>
</evidence>
<comment type="caution">
    <text evidence="1">The sequence shown here is derived from an EMBL/GenBank/DDBJ whole genome shotgun (WGS) entry which is preliminary data.</text>
</comment>
<reference evidence="1 2" key="1">
    <citation type="submission" date="2022-10" db="EMBL/GenBank/DDBJ databases">
        <title>Sphingomonas sp.</title>
        <authorList>
            <person name="Jin C."/>
        </authorList>
    </citation>
    <scope>NUCLEOTIDE SEQUENCE [LARGE SCALE GENOMIC DNA]</scope>
    <source>
        <strain evidence="1 2">BN140010</strain>
    </source>
</reference>